<feature type="region of interest" description="Disordered" evidence="2">
    <location>
        <begin position="247"/>
        <end position="271"/>
    </location>
</feature>
<protein>
    <submittedName>
        <fullName evidence="4">Probable periplasmic serine endoprotease DegP-like</fullName>
        <ecNumber evidence="4">3.4.21.107</ecNumber>
    </submittedName>
</protein>
<dbReference type="InterPro" id="IPR001478">
    <property type="entry name" value="PDZ"/>
</dbReference>
<comment type="similarity">
    <text evidence="1">Belongs to the peptidase S1C family.</text>
</comment>
<dbReference type="Pfam" id="PF13365">
    <property type="entry name" value="Trypsin_2"/>
    <property type="match status" value="1"/>
</dbReference>
<dbReference type="GO" id="GO:0006508">
    <property type="term" value="P:proteolysis"/>
    <property type="evidence" value="ECO:0007669"/>
    <property type="project" value="UniProtKB-KW"/>
</dbReference>
<dbReference type="Pfam" id="PF13180">
    <property type="entry name" value="PDZ_2"/>
    <property type="match status" value="1"/>
</dbReference>
<feature type="domain" description="PDZ" evidence="3">
    <location>
        <begin position="426"/>
        <end position="473"/>
    </location>
</feature>
<evidence type="ECO:0000259" key="3">
    <source>
        <dbReference type="PROSITE" id="PS50106"/>
    </source>
</evidence>
<organism evidence="4 5">
    <name type="scientific">Sphingobacterium thalpophilum</name>
    <dbReference type="NCBI Taxonomy" id="259"/>
    <lineage>
        <taxon>Bacteria</taxon>
        <taxon>Pseudomonadati</taxon>
        <taxon>Bacteroidota</taxon>
        <taxon>Sphingobacteriia</taxon>
        <taxon>Sphingobacteriales</taxon>
        <taxon>Sphingobacteriaceae</taxon>
        <taxon>Sphingobacterium</taxon>
    </lineage>
</organism>
<dbReference type="GeneID" id="78465791"/>
<reference evidence="4 5" key="1">
    <citation type="submission" date="2019-05" db="EMBL/GenBank/DDBJ databases">
        <authorList>
            <consortium name="Pathogen Informatics"/>
        </authorList>
    </citation>
    <scope>NUCLEOTIDE SEQUENCE [LARGE SCALE GENOMIC DNA]</scope>
    <source>
        <strain evidence="4 5">NCTC11429</strain>
    </source>
</reference>
<dbReference type="KEGG" id="stha:NCTC11429_05254"/>
<dbReference type="Proteomes" id="UP000308196">
    <property type="component" value="Chromosome"/>
</dbReference>
<dbReference type="PROSITE" id="PS50106">
    <property type="entry name" value="PDZ"/>
    <property type="match status" value="1"/>
</dbReference>
<dbReference type="AlphaFoldDB" id="A0A4U9W8H6"/>
<evidence type="ECO:0000313" key="5">
    <source>
        <dbReference type="Proteomes" id="UP000308196"/>
    </source>
</evidence>
<evidence type="ECO:0000256" key="1">
    <source>
        <dbReference type="ARBA" id="ARBA00010541"/>
    </source>
</evidence>
<dbReference type="STRING" id="1123265.GCA_000686625_00592"/>
<dbReference type="PANTHER" id="PTHR22939">
    <property type="entry name" value="SERINE PROTEASE FAMILY S1C HTRA-RELATED"/>
    <property type="match status" value="1"/>
</dbReference>
<evidence type="ECO:0000256" key="2">
    <source>
        <dbReference type="SAM" id="MobiDB-lite"/>
    </source>
</evidence>
<proteinExistence type="inferred from homology"/>
<dbReference type="SUPFAM" id="SSF50156">
    <property type="entry name" value="PDZ domain-like"/>
    <property type="match status" value="1"/>
</dbReference>
<dbReference type="Gene3D" id="2.30.42.10">
    <property type="match status" value="1"/>
</dbReference>
<dbReference type="Gene3D" id="2.40.10.120">
    <property type="match status" value="2"/>
</dbReference>
<dbReference type="PANTHER" id="PTHR22939:SF129">
    <property type="entry name" value="SERINE PROTEASE HTRA2, MITOCHONDRIAL"/>
    <property type="match status" value="1"/>
</dbReference>
<dbReference type="GO" id="GO:0004252">
    <property type="term" value="F:serine-type endopeptidase activity"/>
    <property type="evidence" value="ECO:0007669"/>
    <property type="project" value="TreeGrafter"/>
</dbReference>
<accession>A0A4U9W8H6</accession>
<dbReference type="InterPro" id="IPR009003">
    <property type="entry name" value="Peptidase_S1_PA"/>
</dbReference>
<dbReference type="SMART" id="SM00228">
    <property type="entry name" value="PDZ"/>
    <property type="match status" value="1"/>
</dbReference>
<keyword evidence="4" id="KW-0645">Protease</keyword>
<keyword evidence="4" id="KW-0378">Hydrolase</keyword>
<dbReference type="InterPro" id="IPR036034">
    <property type="entry name" value="PDZ_sf"/>
</dbReference>
<dbReference type="EC" id="3.4.21.107" evidence="4"/>
<name>A0A4U9W8H6_9SPHI</name>
<sequence length="566" mass="61561">MYMKPMPTSRFNNPFAFCRIIGAALLICSGLIHCLAQTNKVAQRPIPSSIVNRALSASIKMYGIDSLSRQQNSAPFSGVVVSADGFILTVAHSTTPGHHYQVIFADGRKGTAKALGRLVVDQQSNLPDIALMKMQGEGPWPFAEMGWSSSTVIQQACFGLSYPETLPFNRPFLRAGHILRQQDDYGLMWSSCIMEPGDSGGPLFDLLGRVIGLHSRIDAAEGINYEVPVDSYRKYWSSLTQPVAIGRYPSSTDPIGTDPQKERLATQSADRPAKLPKTNLQVFPVSSMLDGDRLQVLGTAFTLSNKGTVILSKSSMVADHPVLMTGGQSHPLTVLLRDETTDLVALATPKELKRATPITTLATRPLPDSLLGIGLWSLLDGNTSKQGVLGMMPQAFPRIPVPGSFDAQMREIEGLPTLTKVDSMGAAYRAGLRSGDRILAINGHDVSSALKINAAMRQYSAGDRLTVQYRRDTAILDAGIVLSRWPVRENPHPANHIPGGKSDRRDTFPSVFIHDSRIHAQECGSPVIDSKGEFIGINIARYSHTACLAIPRDVVKNFLSNLRPAR</sequence>
<gene>
    <name evidence="4" type="primary">mucD_3</name>
    <name evidence="4" type="ORF">NCTC11429_05254</name>
</gene>
<evidence type="ECO:0000313" key="4">
    <source>
        <dbReference type="EMBL" id="VTR55184.1"/>
    </source>
</evidence>
<dbReference type="EMBL" id="LR590484">
    <property type="protein sequence ID" value="VTR55184.1"/>
    <property type="molecule type" value="Genomic_DNA"/>
</dbReference>
<dbReference type="RefSeq" id="WP_081817779.1">
    <property type="nucleotide sequence ID" value="NZ_JBPFQZ010000001.1"/>
</dbReference>
<dbReference type="SUPFAM" id="SSF50494">
    <property type="entry name" value="Trypsin-like serine proteases"/>
    <property type="match status" value="2"/>
</dbReference>